<protein>
    <submittedName>
        <fullName evidence="2">Uncharacterized protein</fullName>
    </submittedName>
</protein>
<comment type="caution">
    <text evidence="2">The sequence shown here is derived from an EMBL/GenBank/DDBJ whole genome shotgun (WGS) entry which is preliminary data.</text>
</comment>
<gene>
    <name evidence="2" type="ORF">INT48_002058</name>
</gene>
<evidence type="ECO:0000313" key="3">
    <source>
        <dbReference type="Proteomes" id="UP000613177"/>
    </source>
</evidence>
<dbReference type="Proteomes" id="UP000613177">
    <property type="component" value="Unassembled WGS sequence"/>
</dbReference>
<dbReference type="EMBL" id="JAEPRE010000011">
    <property type="protein sequence ID" value="KAG2236989.1"/>
    <property type="molecule type" value="Genomic_DNA"/>
</dbReference>
<keyword evidence="3" id="KW-1185">Reference proteome</keyword>
<reference evidence="2" key="1">
    <citation type="submission" date="2021-01" db="EMBL/GenBank/DDBJ databases">
        <title>Metabolic potential, ecology and presence of endohyphal bacteria is reflected in genomic diversity of Mucoromycotina.</title>
        <authorList>
            <person name="Muszewska A."/>
            <person name="Okrasinska A."/>
            <person name="Steczkiewicz K."/>
            <person name="Drgas O."/>
            <person name="Orlowska M."/>
            <person name="Perlinska-Lenart U."/>
            <person name="Aleksandrzak-Piekarczyk T."/>
            <person name="Szatraj K."/>
            <person name="Zielenkiewicz U."/>
            <person name="Pilsyk S."/>
            <person name="Malc E."/>
            <person name="Mieczkowski P."/>
            <person name="Kruszewska J.S."/>
            <person name="Biernat P."/>
            <person name="Pawlowska J."/>
        </authorList>
    </citation>
    <scope>NUCLEOTIDE SEQUENCE</scope>
    <source>
        <strain evidence="2">WA0000018081</strain>
    </source>
</reference>
<keyword evidence="1" id="KW-0812">Transmembrane</keyword>
<keyword evidence="1" id="KW-1133">Transmembrane helix</keyword>
<dbReference type="AlphaFoldDB" id="A0A8H7SWS9"/>
<keyword evidence="1" id="KW-0472">Membrane</keyword>
<accession>A0A8H7SWS9</accession>
<name>A0A8H7SWS9_9FUNG</name>
<evidence type="ECO:0000313" key="2">
    <source>
        <dbReference type="EMBL" id="KAG2236989.1"/>
    </source>
</evidence>
<feature type="transmembrane region" description="Helical" evidence="1">
    <location>
        <begin position="163"/>
        <end position="186"/>
    </location>
</feature>
<evidence type="ECO:0000256" key="1">
    <source>
        <dbReference type="SAM" id="Phobius"/>
    </source>
</evidence>
<proteinExistence type="predicted"/>
<sequence length="299" mass="33513">MSSVVAFKSLSTSMIGLLDTFDGLCDKVLAEHNDKARDLTKLCYNLHQDFYDHMVNVSSVCLESSNTIRGIQTDLTIAKRNQKFDRETSADIKESVKSLSAIVKKHKRQTGDINSKIVETQESVGRAQVSLAADRPKFKFLEKINTRETLEFLGAIPGVDSNIVFVFGQAIIGAVAVAINGIYSLINRKKTKRYDVISEVLKELSQKLKELLAVSFKFHQSLDKTLTNLESYTALVDKLVKYSDSERHNTRLVIMAEDMLPDTEELQKDFQGIREQALVNNSDLGRAILRLSPRSLIGI</sequence>
<organism evidence="2 3">
    <name type="scientific">Thamnidium elegans</name>
    <dbReference type="NCBI Taxonomy" id="101142"/>
    <lineage>
        <taxon>Eukaryota</taxon>
        <taxon>Fungi</taxon>
        <taxon>Fungi incertae sedis</taxon>
        <taxon>Mucoromycota</taxon>
        <taxon>Mucoromycotina</taxon>
        <taxon>Mucoromycetes</taxon>
        <taxon>Mucorales</taxon>
        <taxon>Mucorineae</taxon>
        <taxon>Mucoraceae</taxon>
        <taxon>Thamnidium</taxon>
    </lineage>
</organism>